<dbReference type="EMBL" id="GGEC01038398">
    <property type="protein sequence ID" value="MBX18882.1"/>
    <property type="molecule type" value="Transcribed_RNA"/>
</dbReference>
<dbReference type="AlphaFoldDB" id="A0A2P2LLQ5"/>
<reference evidence="1" key="1">
    <citation type="submission" date="2018-02" db="EMBL/GenBank/DDBJ databases">
        <title>Rhizophora mucronata_Transcriptome.</title>
        <authorList>
            <person name="Meera S.P."/>
            <person name="Sreeshan A."/>
            <person name="Augustine A."/>
        </authorList>
    </citation>
    <scope>NUCLEOTIDE SEQUENCE</scope>
    <source>
        <tissue evidence="1">Leaf</tissue>
    </source>
</reference>
<accession>A0A2P2LLQ5</accession>
<organism evidence="1">
    <name type="scientific">Rhizophora mucronata</name>
    <name type="common">Asiatic mangrove</name>
    <dbReference type="NCBI Taxonomy" id="61149"/>
    <lineage>
        <taxon>Eukaryota</taxon>
        <taxon>Viridiplantae</taxon>
        <taxon>Streptophyta</taxon>
        <taxon>Embryophyta</taxon>
        <taxon>Tracheophyta</taxon>
        <taxon>Spermatophyta</taxon>
        <taxon>Magnoliopsida</taxon>
        <taxon>eudicotyledons</taxon>
        <taxon>Gunneridae</taxon>
        <taxon>Pentapetalae</taxon>
        <taxon>rosids</taxon>
        <taxon>fabids</taxon>
        <taxon>Malpighiales</taxon>
        <taxon>Rhizophoraceae</taxon>
        <taxon>Rhizophora</taxon>
    </lineage>
</organism>
<protein>
    <submittedName>
        <fullName evidence="1">Uncharacterized protein</fullName>
    </submittedName>
</protein>
<evidence type="ECO:0000313" key="1">
    <source>
        <dbReference type="EMBL" id="MBX18882.1"/>
    </source>
</evidence>
<name>A0A2P2LLQ5_RHIMU</name>
<sequence>MASVFLNLNRWETTHRQVINDVHIFIPSFSFLWSLRLCRGFILRSILSREKNPSANQHIPRTRHNLTN</sequence>
<proteinExistence type="predicted"/>